<dbReference type="AlphaFoldDB" id="A0A7W7PI72"/>
<keyword evidence="2" id="KW-0812">Transmembrane</keyword>
<evidence type="ECO:0000313" key="4">
    <source>
        <dbReference type="EMBL" id="MBB4890073.1"/>
    </source>
</evidence>
<feature type="domain" description="ABC1 atypical kinase-like" evidence="3">
    <location>
        <begin position="190"/>
        <end position="435"/>
    </location>
</feature>
<feature type="transmembrane region" description="Helical" evidence="2">
    <location>
        <begin position="592"/>
        <end position="613"/>
    </location>
</feature>
<feature type="transmembrane region" description="Helical" evidence="2">
    <location>
        <begin position="34"/>
        <end position="55"/>
    </location>
</feature>
<evidence type="ECO:0000313" key="5">
    <source>
        <dbReference type="Proteomes" id="UP000556436"/>
    </source>
</evidence>
<dbReference type="PANTHER" id="PTHR10566:SF113">
    <property type="entry name" value="PROTEIN ACTIVITY OF BC1 COMPLEX KINASE 7, CHLOROPLASTIC"/>
    <property type="match status" value="1"/>
</dbReference>
<evidence type="ECO:0000256" key="1">
    <source>
        <dbReference type="ARBA" id="ARBA00009670"/>
    </source>
</evidence>
<reference evidence="4 5" key="1">
    <citation type="submission" date="2020-08" db="EMBL/GenBank/DDBJ databases">
        <title>Genomic Encyclopedia of Type Strains, Phase III (KMG-III): the genomes of soil and plant-associated and newly described type strains.</title>
        <authorList>
            <person name="Whitman W."/>
        </authorList>
    </citation>
    <scope>NUCLEOTIDE SEQUENCE [LARGE SCALE GENOMIC DNA]</scope>
    <source>
        <strain evidence="4 5">CECT 3265</strain>
    </source>
</reference>
<evidence type="ECO:0000256" key="2">
    <source>
        <dbReference type="SAM" id="Phobius"/>
    </source>
</evidence>
<evidence type="ECO:0000259" key="3">
    <source>
        <dbReference type="Pfam" id="PF03109"/>
    </source>
</evidence>
<accession>A0A7W7PI72</accession>
<dbReference type="RefSeq" id="WP_184738988.1">
    <property type="nucleotide sequence ID" value="NZ_BMRW01000014.1"/>
</dbReference>
<dbReference type="CDD" id="cd05121">
    <property type="entry name" value="ABC1_ADCK3-like"/>
    <property type="match status" value="1"/>
</dbReference>
<organism evidence="4 5">
    <name type="scientific">Streptomyces netropsis</name>
    <name type="common">Streptoverticillium netropsis</name>
    <dbReference type="NCBI Taxonomy" id="55404"/>
    <lineage>
        <taxon>Bacteria</taxon>
        <taxon>Bacillati</taxon>
        <taxon>Actinomycetota</taxon>
        <taxon>Actinomycetes</taxon>
        <taxon>Kitasatosporales</taxon>
        <taxon>Streptomycetaceae</taxon>
        <taxon>Streptomyces</taxon>
    </lineage>
</organism>
<gene>
    <name evidence="4" type="ORF">FHS38_006151</name>
</gene>
<keyword evidence="2" id="KW-1133">Transmembrane helix</keyword>
<sequence>MTIATVVLAAASFALFLVVFPVLARRLLGVRVGVIRTFLTGAVAVGGVLVFSTVIRTPDRSGLLMGLQMGCALLLAMGFLAVTDMVFPSDSAGPAVGWLRALRSRVARARRYAQISGIAVRHGLRPYLRGRGIDRGGSEAAGAGRATALLARPLRLALEEGGPTFVKLGQVLATRHDLLPPAFISELSRLHYQVPPEPAERIAQQLHTEFGRPPEEVFASYDPEPLAAASIAQVHLARLHSGERVVVKVQRPGVRPGVERDLDIIRRIARLLETRAHWARTLGMIELAEGFSASVREELDFRIEARNLTTVRAAWEQRKADTSVVIPDTHEELSGELVLVLEELPGKPISADDALAAASPAAQADLARALLGNLLTQILSDGTFHADPHPGNILLLDDGRVGLVDFGSVGRLDGQVRTALRRFLMAVDHADSAALCDALLDLVTRPEEIDEQGLERSLGRFMARHFTPGAVPDVKVFVDLFRVVSQHGLGIPPEVAAVFRALATLEGTLARLSPGFDIVAESRTWAVRQFTSQAGYASTGSSTQNELYSALSVLRRLPRRLDRVTSALEAGRLAVNVRLFADSRDRRYFRALVHEILLTCLAATLGLMAVILLHTTGGPMVTRSIRLFEMLGYHLLVISGVLCLRIVFAIFRAQR</sequence>
<comment type="similarity">
    <text evidence="1">Belongs to the protein kinase superfamily. ADCK protein kinase family.</text>
</comment>
<comment type="caution">
    <text evidence="4">The sequence shown here is derived from an EMBL/GenBank/DDBJ whole genome shotgun (WGS) entry which is preliminary data.</text>
</comment>
<protein>
    <submittedName>
        <fullName evidence="4">Ubiquinone biosynthesis protein</fullName>
    </submittedName>
</protein>
<keyword evidence="4" id="KW-0830">Ubiquinone</keyword>
<dbReference type="PANTHER" id="PTHR10566">
    <property type="entry name" value="CHAPERONE-ACTIVITY OF BC1 COMPLEX CABC1 -RELATED"/>
    <property type="match status" value="1"/>
</dbReference>
<feature type="transmembrane region" description="Helical" evidence="2">
    <location>
        <begin position="62"/>
        <end position="80"/>
    </location>
</feature>
<proteinExistence type="inferred from homology"/>
<name>A0A7W7PI72_STRNE</name>
<keyword evidence="2" id="KW-0472">Membrane</keyword>
<dbReference type="SUPFAM" id="SSF56112">
    <property type="entry name" value="Protein kinase-like (PK-like)"/>
    <property type="match status" value="1"/>
</dbReference>
<dbReference type="InterPro" id="IPR011009">
    <property type="entry name" value="Kinase-like_dom_sf"/>
</dbReference>
<dbReference type="Proteomes" id="UP000556436">
    <property type="component" value="Unassembled WGS sequence"/>
</dbReference>
<dbReference type="Pfam" id="PF03109">
    <property type="entry name" value="ABC1"/>
    <property type="match status" value="1"/>
</dbReference>
<dbReference type="EMBL" id="JACHJG010000016">
    <property type="protein sequence ID" value="MBB4890073.1"/>
    <property type="molecule type" value="Genomic_DNA"/>
</dbReference>
<feature type="transmembrane region" description="Helical" evidence="2">
    <location>
        <begin position="633"/>
        <end position="651"/>
    </location>
</feature>
<dbReference type="InterPro" id="IPR050154">
    <property type="entry name" value="UbiB_kinase"/>
</dbReference>
<keyword evidence="5" id="KW-1185">Reference proteome</keyword>
<dbReference type="InterPro" id="IPR004147">
    <property type="entry name" value="ABC1_dom"/>
</dbReference>